<proteinExistence type="predicted"/>
<protein>
    <recommendedName>
        <fullName evidence="5">Secreted protein</fullName>
    </recommendedName>
</protein>
<sequence>MKNSTFFLAFGAALMAALPASAVSALDQERAQIIDESDARADDPATIVCKRQPPPAGTRIMGKKVCKTNAAWRLEQEMAGDAARERQERSATGNTRQG</sequence>
<reference evidence="3 4" key="1">
    <citation type="submission" date="2021-08" db="EMBL/GenBank/DDBJ databases">
        <title>Comparative Genomics Analysis of the Genus Qipengyuania Reveals Extensive Genetic Diversity and Metabolic Versatility, Including the Description of Fifteen Novel Species.</title>
        <authorList>
            <person name="Liu Y."/>
        </authorList>
    </citation>
    <scope>NUCLEOTIDE SEQUENCE [LARGE SCALE GENOMIC DNA]</scope>
    <source>
        <strain evidence="3 4">YG27</strain>
    </source>
</reference>
<comment type="caution">
    <text evidence="3">The sequence shown here is derived from an EMBL/GenBank/DDBJ whole genome shotgun (WGS) entry which is preliminary data.</text>
</comment>
<gene>
    <name evidence="3" type="ORF">K3181_14395</name>
</gene>
<dbReference type="RefSeq" id="WP_221603821.1">
    <property type="nucleotide sequence ID" value="NZ_JAIGNU010000004.1"/>
</dbReference>
<keyword evidence="2" id="KW-0732">Signal</keyword>
<name>A0ABS7JYA2_9SPHN</name>
<feature type="signal peptide" evidence="2">
    <location>
        <begin position="1"/>
        <end position="22"/>
    </location>
</feature>
<organism evidence="3 4">
    <name type="scientific">Qipengyuania mesophila</name>
    <dbReference type="NCBI Taxonomy" id="2867246"/>
    <lineage>
        <taxon>Bacteria</taxon>
        <taxon>Pseudomonadati</taxon>
        <taxon>Pseudomonadota</taxon>
        <taxon>Alphaproteobacteria</taxon>
        <taxon>Sphingomonadales</taxon>
        <taxon>Erythrobacteraceae</taxon>
        <taxon>Qipengyuania</taxon>
    </lineage>
</organism>
<evidence type="ECO:0000256" key="2">
    <source>
        <dbReference type="SAM" id="SignalP"/>
    </source>
</evidence>
<evidence type="ECO:0000256" key="1">
    <source>
        <dbReference type="SAM" id="MobiDB-lite"/>
    </source>
</evidence>
<dbReference type="EMBL" id="JAIGNU010000004">
    <property type="protein sequence ID" value="MBX7502628.1"/>
    <property type="molecule type" value="Genomic_DNA"/>
</dbReference>
<evidence type="ECO:0000313" key="3">
    <source>
        <dbReference type="EMBL" id="MBX7502628.1"/>
    </source>
</evidence>
<dbReference type="Proteomes" id="UP000782554">
    <property type="component" value="Unassembled WGS sequence"/>
</dbReference>
<feature type="region of interest" description="Disordered" evidence="1">
    <location>
        <begin position="78"/>
        <end position="98"/>
    </location>
</feature>
<feature type="chain" id="PRO_5046392751" description="Secreted protein" evidence="2">
    <location>
        <begin position="23"/>
        <end position="98"/>
    </location>
</feature>
<keyword evidence="4" id="KW-1185">Reference proteome</keyword>
<accession>A0ABS7JYA2</accession>
<evidence type="ECO:0000313" key="4">
    <source>
        <dbReference type="Proteomes" id="UP000782554"/>
    </source>
</evidence>
<evidence type="ECO:0008006" key="5">
    <source>
        <dbReference type="Google" id="ProtNLM"/>
    </source>
</evidence>